<comment type="caution">
    <text evidence="2">The sequence shown here is derived from an EMBL/GenBank/DDBJ whole genome shotgun (WGS) entry which is preliminary data.</text>
</comment>
<organism evidence="2 3">
    <name type="scientific">Psychrobacter nivimaris</name>
    <dbReference type="NCBI Taxonomy" id="281738"/>
    <lineage>
        <taxon>Bacteria</taxon>
        <taxon>Pseudomonadati</taxon>
        <taxon>Pseudomonadota</taxon>
        <taxon>Gammaproteobacteria</taxon>
        <taxon>Moraxellales</taxon>
        <taxon>Moraxellaceae</taxon>
        <taxon>Psychrobacter</taxon>
    </lineage>
</organism>
<dbReference type="EMBL" id="VZIZ01000007">
    <property type="protein sequence ID" value="KAF0569564.1"/>
    <property type="molecule type" value="Genomic_DNA"/>
</dbReference>
<feature type="region of interest" description="Disordered" evidence="1">
    <location>
        <begin position="185"/>
        <end position="222"/>
    </location>
</feature>
<evidence type="ECO:0000313" key="3">
    <source>
        <dbReference type="Proteomes" id="UP000471465"/>
    </source>
</evidence>
<proteinExistence type="predicted"/>
<gene>
    <name evidence="2" type="ORF">FQV37_2590</name>
</gene>
<evidence type="ECO:0000313" key="2">
    <source>
        <dbReference type="EMBL" id="KAF0569564.1"/>
    </source>
</evidence>
<sequence>MSLSTKVNIKSVVKYANGTFGGQVIAKDDDGNKTFYACRVKRLDAFKVELDRENIYQFVDSHWEKVSVDDTKAMELTYPLRTLIAGYGHLFTKDVSKKKDGSRFGMYSDTVVSPATSLKGHKLKIGEKVFITKDAYSLVGYGQETIEYQVMGDSDSTYRLNIVVDKRMADRLNKQLEVAKKNRMRGVNSRPVGGGSWAANQDARKEFGRSRYDHRQLQRSRS</sequence>
<reference evidence="2 3" key="1">
    <citation type="submission" date="2019-09" db="EMBL/GenBank/DDBJ databases">
        <title>Draft genome sequence of Psychrobacter nivimaris LAMA 639, in search for biotechnological relevant genes.</title>
        <authorList>
            <person name="Lima A.O.S."/>
            <person name="Staloch B.E.K."/>
            <person name="Freitas R.C."/>
            <person name="Niero H."/>
            <person name="Silva M.A.C."/>
        </authorList>
    </citation>
    <scope>NUCLEOTIDE SEQUENCE [LARGE SCALE GENOMIC DNA]</scope>
    <source>
        <strain evidence="2 3">LAMA 639</strain>
    </source>
</reference>
<protein>
    <submittedName>
        <fullName evidence="2">Uncharacterized protein</fullName>
    </submittedName>
</protein>
<dbReference type="Proteomes" id="UP000471465">
    <property type="component" value="Unassembled WGS sequence"/>
</dbReference>
<name>A0A6N7C122_9GAMM</name>
<dbReference type="AlphaFoldDB" id="A0A6N7C122"/>
<dbReference type="RefSeq" id="WP_160021237.1">
    <property type="nucleotide sequence ID" value="NZ_VZIZ01000007.1"/>
</dbReference>
<accession>A0A6N7C122</accession>
<feature type="compositionally biased region" description="Basic and acidic residues" evidence="1">
    <location>
        <begin position="202"/>
        <end position="216"/>
    </location>
</feature>
<evidence type="ECO:0000256" key="1">
    <source>
        <dbReference type="SAM" id="MobiDB-lite"/>
    </source>
</evidence>
<keyword evidence="3" id="KW-1185">Reference proteome</keyword>